<evidence type="ECO:0000313" key="2">
    <source>
        <dbReference type="EMBL" id="WVY97405.1"/>
    </source>
</evidence>
<organism evidence="2 3">
    <name type="scientific">Vigna mungo</name>
    <name type="common">Black gram</name>
    <name type="synonym">Phaseolus mungo</name>
    <dbReference type="NCBI Taxonomy" id="3915"/>
    <lineage>
        <taxon>Eukaryota</taxon>
        <taxon>Viridiplantae</taxon>
        <taxon>Streptophyta</taxon>
        <taxon>Embryophyta</taxon>
        <taxon>Tracheophyta</taxon>
        <taxon>Spermatophyta</taxon>
        <taxon>Magnoliopsida</taxon>
        <taxon>eudicotyledons</taxon>
        <taxon>Gunneridae</taxon>
        <taxon>Pentapetalae</taxon>
        <taxon>rosids</taxon>
        <taxon>fabids</taxon>
        <taxon>Fabales</taxon>
        <taxon>Fabaceae</taxon>
        <taxon>Papilionoideae</taxon>
        <taxon>50 kb inversion clade</taxon>
        <taxon>NPAAA clade</taxon>
        <taxon>indigoferoid/millettioid clade</taxon>
        <taxon>Phaseoleae</taxon>
        <taxon>Vigna</taxon>
    </lineage>
</organism>
<feature type="region of interest" description="Disordered" evidence="1">
    <location>
        <begin position="14"/>
        <end position="44"/>
    </location>
</feature>
<evidence type="ECO:0000256" key="1">
    <source>
        <dbReference type="SAM" id="MobiDB-lite"/>
    </source>
</evidence>
<protein>
    <submittedName>
        <fullName evidence="2">Uncharacterized protein</fullName>
    </submittedName>
</protein>
<reference evidence="2 3" key="1">
    <citation type="journal article" date="2023" name="Life. Sci Alliance">
        <title>Evolutionary insights into 3D genome organization and epigenetic landscape of Vigna mungo.</title>
        <authorList>
            <person name="Junaid A."/>
            <person name="Singh B."/>
            <person name="Bhatia S."/>
        </authorList>
    </citation>
    <scope>NUCLEOTIDE SEQUENCE [LARGE SCALE GENOMIC DNA]</scope>
    <source>
        <strain evidence="2">Urdbean</strain>
    </source>
</reference>
<gene>
    <name evidence="2" type="ORF">V8G54_029556</name>
</gene>
<dbReference type="AlphaFoldDB" id="A0AAQ3RMR3"/>
<dbReference type="EMBL" id="CP144692">
    <property type="protein sequence ID" value="WVY97405.1"/>
    <property type="molecule type" value="Genomic_DNA"/>
</dbReference>
<keyword evidence="3" id="KW-1185">Reference proteome</keyword>
<accession>A0AAQ3RMR3</accession>
<evidence type="ECO:0000313" key="3">
    <source>
        <dbReference type="Proteomes" id="UP001374535"/>
    </source>
</evidence>
<sequence>MSLAATTATTATTVPLLSAAGTPSTSDRKLTTHRRPKTREQPSVRLTPSMILPFPLRNIMLHLLIILPQVIVNCYPTTLHRLPPVNPLVHLFRLLLLPRPPFQHQVPLLPRRHHRQRVQPLRDCRRHH</sequence>
<dbReference type="Proteomes" id="UP001374535">
    <property type="component" value="Chromosome 9"/>
</dbReference>
<proteinExistence type="predicted"/>
<name>A0AAQ3RMR3_VIGMU</name>